<gene>
    <name evidence="5" type="ORF">BHV66_03610</name>
</gene>
<comment type="similarity">
    <text evidence="4">Belongs to the arginase family.</text>
</comment>
<feature type="binding site" evidence="3">
    <location>
        <position position="269"/>
    </location>
    <ligand>
        <name>Mn(2+)</name>
        <dbReference type="ChEBI" id="CHEBI:29035"/>
        <label>1</label>
    </ligand>
</feature>
<dbReference type="PANTHER" id="PTHR11358:SF26">
    <property type="entry name" value="GUANIDINO ACID HYDROLASE, MITOCHONDRIAL"/>
    <property type="match status" value="1"/>
</dbReference>
<dbReference type="Proteomes" id="UP000187417">
    <property type="component" value="Unassembled WGS sequence"/>
</dbReference>
<dbReference type="STRING" id="28117.BHV66_03610"/>
<dbReference type="CDD" id="cd11593">
    <property type="entry name" value="Agmatinase-like_2"/>
    <property type="match status" value="1"/>
</dbReference>
<name>A0A1Q6F9V3_9BACT</name>
<evidence type="ECO:0000313" key="5">
    <source>
        <dbReference type="EMBL" id="OKY95664.1"/>
    </source>
</evidence>
<dbReference type="SUPFAM" id="SSF52768">
    <property type="entry name" value="Arginase/deacetylase"/>
    <property type="match status" value="1"/>
</dbReference>
<dbReference type="Gene3D" id="3.40.800.10">
    <property type="entry name" value="Ureohydrolase domain"/>
    <property type="match status" value="1"/>
</dbReference>
<evidence type="ECO:0000313" key="6">
    <source>
        <dbReference type="Proteomes" id="UP000187417"/>
    </source>
</evidence>
<feature type="binding site" evidence="3">
    <location>
        <position position="180"/>
    </location>
    <ligand>
        <name>Mn(2+)</name>
        <dbReference type="ChEBI" id="CHEBI:29035"/>
        <label>1</label>
    </ligand>
</feature>
<dbReference type="GO" id="GO:0046872">
    <property type="term" value="F:metal ion binding"/>
    <property type="evidence" value="ECO:0007669"/>
    <property type="project" value="UniProtKB-KW"/>
</dbReference>
<feature type="binding site" evidence="3">
    <location>
        <position position="178"/>
    </location>
    <ligand>
        <name>Mn(2+)</name>
        <dbReference type="ChEBI" id="CHEBI:29035"/>
        <label>1</label>
    </ligand>
</feature>
<proteinExistence type="inferred from homology"/>
<keyword evidence="3" id="KW-0464">Manganese</keyword>
<dbReference type="RefSeq" id="WP_278339095.1">
    <property type="nucleotide sequence ID" value="NZ_CAMMQD010000002.1"/>
</dbReference>
<evidence type="ECO:0000256" key="3">
    <source>
        <dbReference type="PIRSR" id="PIRSR036979-1"/>
    </source>
</evidence>
<dbReference type="InterPro" id="IPR023696">
    <property type="entry name" value="Ureohydrolase_dom_sf"/>
</dbReference>
<dbReference type="GO" id="GO:0008783">
    <property type="term" value="F:agmatinase activity"/>
    <property type="evidence" value="ECO:0007669"/>
    <property type="project" value="TreeGrafter"/>
</dbReference>
<feature type="binding site" evidence="3">
    <location>
        <position position="153"/>
    </location>
    <ligand>
        <name>Mn(2+)</name>
        <dbReference type="ChEBI" id="CHEBI:29035"/>
        <label>1</label>
    </ligand>
</feature>
<keyword evidence="1 3" id="KW-0479">Metal-binding</keyword>
<feature type="binding site" evidence="3">
    <location>
        <position position="271"/>
    </location>
    <ligand>
        <name>Mn(2+)</name>
        <dbReference type="ChEBI" id="CHEBI:29035"/>
        <label>1</label>
    </ligand>
</feature>
<evidence type="ECO:0000256" key="1">
    <source>
        <dbReference type="ARBA" id="ARBA00022723"/>
    </source>
</evidence>
<accession>A0A1Q6F9V3</accession>
<evidence type="ECO:0000256" key="2">
    <source>
        <dbReference type="ARBA" id="ARBA00022801"/>
    </source>
</evidence>
<dbReference type="InterPro" id="IPR006035">
    <property type="entry name" value="Ureohydrolase"/>
</dbReference>
<dbReference type="AlphaFoldDB" id="A0A1Q6F9V3"/>
<dbReference type="EMBL" id="MNQH01000004">
    <property type="protein sequence ID" value="OKY95664.1"/>
    <property type="molecule type" value="Genomic_DNA"/>
</dbReference>
<comment type="cofactor">
    <cofactor evidence="3">
        <name>Mn(2+)</name>
        <dbReference type="ChEBI" id="CHEBI:29035"/>
    </cofactor>
    <text evidence="3">Binds 2 manganese ions per subunit.</text>
</comment>
<dbReference type="PIRSF" id="PIRSF036979">
    <property type="entry name" value="Arginase"/>
    <property type="match status" value="1"/>
</dbReference>
<protein>
    <submittedName>
        <fullName evidence="5">Agmatinase</fullName>
    </submittedName>
</protein>
<dbReference type="GO" id="GO:0033389">
    <property type="term" value="P:putrescine biosynthetic process from arginine, via agmatine"/>
    <property type="evidence" value="ECO:0007669"/>
    <property type="project" value="TreeGrafter"/>
</dbReference>
<feature type="binding site" evidence="3">
    <location>
        <position position="176"/>
    </location>
    <ligand>
        <name>Mn(2+)</name>
        <dbReference type="ChEBI" id="CHEBI:29035"/>
        <label>1</label>
    </ligand>
</feature>
<evidence type="ECO:0000256" key="4">
    <source>
        <dbReference type="PROSITE-ProRule" id="PRU00742"/>
    </source>
</evidence>
<dbReference type="PANTHER" id="PTHR11358">
    <property type="entry name" value="ARGINASE/AGMATINASE"/>
    <property type="match status" value="1"/>
</dbReference>
<organism evidence="5 6">
    <name type="scientific">Alistipes putredinis</name>
    <dbReference type="NCBI Taxonomy" id="28117"/>
    <lineage>
        <taxon>Bacteria</taxon>
        <taxon>Pseudomonadati</taxon>
        <taxon>Bacteroidota</taxon>
        <taxon>Bacteroidia</taxon>
        <taxon>Bacteroidales</taxon>
        <taxon>Rikenellaceae</taxon>
        <taxon>Alistipes</taxon>
    </lineage>
</organism>
<dbReference type="Pfam" id="PF00491">
    <property type="entry name" value="Arginase"/>
    <property type="match status" value="1"/>
</dbReference>
<sequence>MDLKTFNPNGVGVDNGAYYGLPFTPEEAALVLVSAPWDVTVSYGAGTALAPDALIEASTQLDLYDASAPGAWLGGIATADIDYSLLEESRKLRADAERVIEHLEEGGAPDDERIERRLRRINEGCAAMNDNIYRQARQWLSQGKVVGLVGGDHSTPYGLIRAVAEKEGSLGILHIDAHCDLREAYEGFEFSHASIMFNVLRDLPQVRKLVQVGVRDYCDAEAERAASDGRISMFDSRSLARAGFAGTTWAESCRRIVDELPEVVYISFDIDGLTIEHCPHTGTPVPGGITFEQVVYLMECVADSGRRIAGFDLVEVVPCPEDKIDAVVGARVLYKLCGLTLRTLSANKG</sequence>
<reference evidence="5 6" key="1">
    <citation type="journal article" date="2016" name="Nat. Biotechnol.">
        <title>Measurement of bacterial replication rates in microbial communities.</title>
        <authorList>
            <person name="Brown C.T."/>
            <person name="Olm M.R."/>
            <person name="Thomas B.C."/>
            <person name="Banfield J.F."/>
        </authorList>
    </citation>
    <scope>NUCLEOTIDE SEQUENCE [LARGE SCALE GENOMIC DNA]</scope>
    <source>
        <strain evidence="5">CAG:67_53_122</strain>
    </source>
</reference>
<dbReference type="PRINTS" id="PR00116">
    <property type="entry name" value="ARGINASE"/>
</dbReference>
<keyword evidence="2" id="KW-0378">Hydrolase</keyword>
<comment type="caution">
    <text evidence="5">The sequence shown here is derived from an EMBL/GenBank/DDBJ whole genome shotgun (WGS) entry which is preliminary data.</text>
</comment>
<dbReference type="PROSITE" id="PS51409">
    <property type="entry name" value="ARGINASE_2"/>
    <property type="match status" value="1"/>
</dbReference>